<evidence type="ECO:0000256" key="2">
    <source>
        <dbReference type="ARBA" id="ARBA00022448"/>
    </source>
</evidence>
<dbReference type="PROSITE" id="PS50893">
    <property type="entry name" value="ABC_TRANSPORTER_2"/>
    <property type="match status" value="1"/>
</dbReference>
<dbReference type="OrthoDB" id="9804819at2"/>
<name>A0A0M8JR80_9CHLR</name>
<evidence type="ECO:0000259" key="5">
    <source>
        <dbReference type="PROSITE" id="PS50893"/>
    </source>
</evidence>
<sequence>MTQPMLTFQHVTHHYNGHAALQDFELSTAAGEVLGLLGPNGAGKTTSVRLANGLINPSSGTIRTLGLDPIAQGDQIRAQTGVLTETPALYERLTARQNLAFFGQLMGMSAEDCRQRSQELLGYFDLTERADDRAGTYSKGMKQRLALARALLHRPRLLFLDEPTSGLDPEAAAQVHELIATLRDTQDQTVLLCTHNLFEAQRLCDRLAIMNRGRLLAVGTLDELRREVMPGLWAELRFYQPPEAAALHAVRAVSGVLQVEELDAQTWRLQAQEEAVLPQVVTALTAQAAQLTALRPNQASLEDIYFKLQSAHTEGA</sequence>
<accession>A0A0M8JR80</accession>
<dbReference type="InterPro" id="IPR027417">
    <property type="entry name" value="P-loop_NTPase"/>
</dbReference>
<dbReference type="PANTHER" id="PTHR42711">
    <property type="entry name" value="ABC TRANSPORTER ATP-BINDING PROTEIN"/>
    <property type="match status" value="1"/>
</dbReference>
<dbReference type="PROSITE" id="PS00211">
    <property type="entry name" value="ABC_TRANSPORTER_1"/>
    <property type="match status" value="1"/>
</dbReference>
<evidence type="ECO:0000313" key="6">
    <source>
        <dbReference type="EMBL" id="GAP19789.1"/>
    </source>
</evidence>
<dbReference type="GO" id="GO:0016887">
    <property type="term" value="F:ATP hydrolysis activity"/>
    <property type="evidence" value="ECO:0007669"/>
    <property type="project" value="InterPro"/>
</dbReference>
<organism evidence="7">
    <name type="scientific">Levilinea saccharolytica</name>
    <dbReference type="NCBI Taxonomy" id="229921"/>
    <lineage>
        <taxon>Bacteria</taxon>
        <taxon>Bacillati</taxon>
        <taxon>Chloroflexota</taxon>
        <taxon>Anaerolineae</taxon>
        <taxon>Anaerolineales</taxon>
        <taxon>Anaerolineaceae</taxon>
        <taxon>Levilinea</taxon>
    </lineage>
</organism>
<proteinExistence type="inferred from homology"/>
<gene>
    <name evidence="6" type="ORF">LSAC_03701</name>
    <name evidence="7" type="ORF">LSAC_03722</name>
</gene>
<comment type="similarity">
    <text evidence="1">Belongs to the ABC transporter superfamily.</text>
</comment>
<dbReference type="InterPro" id="IPR003593">
    <property type="entry name" value="AAA+_ATPase"/>
</dbReference>
<feature type="domain" description="ABC transporter" evidence="5">
    <location>
        <begin position="6"/>
        <end position="237"/>
    </location>
</feature>
<keyword evidence="4" id="KW-0067">ATP-binding</keyword>
<reference evidence="7" key="1">
    <citation type="journal article" date="2015" name="Genome Announc.">
        <title>Draft Genome Sequences of Anaerolinea thermolimosa IMO-1, Bellilinea caldifistulae GOMI-1, Leptolinea tardivitalis YMTK-2, Levilinea saccharolytica KIBI-1, Longilinea arvoryzae KOME-1, Previously Described as Members of the Class Anaerolineae (Chloroflexi).</title>
        <authorList>
            <person name="Matsuura N."/>
            <person name="Tourlousse M.D."/>
            <person name="Ohashi A."/>
            <person name="Hugenholtz P."/>
            <person name="Sekiguchi Y."/>
        </authorList>
    </citation>
    <scope>NUCLEOTIDE SEQUENCE</scope>
    <source>
        <strain evidence="7">KIBI-1</strain>
    </source>
</reference>
<dbReference type="RefSeq" id="WP_113918812.1">
    <property type="nucleotide sequence ID" value="NZ_BBXZ01000195.1"/>
</dbReference>
<dbReference type="InterPro" id="IPR050763">
    <property type="entry name" value="ABC_transporter_ATP-binding"/>
</dbReference>
<dbReference type="Pfam" id="PF00005">
    <property type="entry name" value="ABC_tran"/>
    <property type="match status" value="1"/>
</dbReference>
<dbReference type="SUPFAM" id="SSF52540">
    <property type="entry name" value="P-loop containing nucleoside triphosphate hydrolases"/>
    <property type="match status" value="1"/>
</dbReference>
<protein>
    <submittedName>
        <fullName evidence="7">ABC-type multidrug transport system, ATPase component</fullName>
    </submittedName>
</protein>
<dbReference type="InterPro" id="IPR017871">
    <property type="entry name" value="ABC_transporter-like_CS"/>
</dbReference>
<dbReference type="GO" id="GO:0005524">
    <property type="term" value="F:ATP binding"/>
    <property type="evidence" value="ECO:0007669"/>
    <property type="project" value="UniProtKB-KW"/>
</dbReference>
<dbReference type="InterPro" id="IPR003439">
    <property type="entry name" value="ABC_transporter-like_ATP-bd"/>
</dbReference>
<dbReference type="AlphaFoldDB" id="A0A0M8JR80"/>
<dbReference type="PANTHER" id="PTHR42711:SF5">
    <property type="entry name" value="ABC TRANSPORTER ATP-BINDING PROTEIN NATA"/>
    <property type="match status" value="1"/>
</dbReference>
<evidence type="ECO:0000313" key="7">
    <source>
        <dbReference type="EMBL" id="GAP19808.1"/>
    </source>
</evidence>
<keyword evidence="2" id="KW-0813">Transport</keyword>
<evidence type="ECO:0000256" key="1">
    <source>
        <dbReference type="ARBA" id="ARBA00005417"/>
    </source>
</evidence>
<evidence type="ECO:0000256" key="4">
    <source>
        <dbReference type="ARBA" id="ARBA00022840"/>
    </source>
</evidence>
<dbReference type="SMART" id="SM00382">
    <property type="entry name" value="AAA"/>
    <property type="match status" value="1"/>
</dbReference>
<dbReference type="Gene3D" id="3.40.50.300">
    <property type="entry name" value="P-loop containing nucleotide triphosphate hydrolases"/>
    <property type="match status" value="1"/>
</dbReference>
<evidence type="ECO:0000256" key="3">
    <source>
        <dbReference type="ARBA" id="ARBA00022741"/>
    </source>
</evidence>
<keyword evidence="3" id="KW-0547">Nucleotide-binding</keyword>
<dbReference type="EMBL" id="DF967976">
    <property type="protein sequence ID" value="GAP19789.1"/>
    <property type="molecule type" value="Genomic_DNA"/>
</dbReference>
<dbReference type="EMBL" id="DF967976">
    <property type="protein sequence ID" value="GAP19808.1"/>
    <property type="molecule type" value="Genomic_DNA"/>
</dbReference>